<evidence type="ECO:0000256" key="1">
    <source>
        <dbReference type="ARBA" id="ARBA00007401"/>
    </source>
</evidence>
<dbReference type="InterPro" id="IPR006101">
    <property type="entry name" value="Glyco_hydro_2"/>
</dbReference>
<dbReference type="InterPro" id="IPR036156">
    <property type="entry name" value="Beta-gal/glucu_dom_sf"/>
</dbReference>
<dbReference type="Gene3D" id="2.60.40.10">
    <property type="entry name" value="Immunoglobulins"/>
    <property type="match status" value="3"/>
</dbReference>
<keyword evidence="3" id="KW-0326">Glycosidase</keyword>
<evidence type="ECO:0000313" key="10">
    <source>
        <dbReference type="Proteomes" id="UP000647133"/>
    </source>
</evidence>
<dbReference type="PRINTS" id="PR00132">
    <property type="entry name" value="GLHYDRLASE2"/>
</dbReference>
<proteinExistence type="inferred from homology"/>
<dbReference type="Pfam" id="PF16355">
    <property type="entry name" value="DUF4982"/>
    <property type="match status" value="1"/>
</dbReference>
<feature type="domain" description="Glycoside hydrolase family 2 catalytic" evidence="5">
    <location>
        <begin position="280"/>
        <end position="469"/>
    </location>
</feature>
<organism evidence="9 10">
    <name type="scientific">Echinicola arenosa</name>
    <dbReference type="NCBI Taxonomy" id="2774144"/>
    <lineage>
        <taxon>Bacteria</taxon>
        <taxon>Pseudomonadati</taxon>
        <taxon>Bacteroidota</taxon>
        <taxon>Cytophagia</taxon>
        <taxon>Cytophagales</taxon>
        <taxon>Cyclobacteriaceae</taxon>
        <taxon>Echinicola</taxon>
    </lineage>
</organism>
<dbReference type="Pfam" id="PF02837">
    <property type="entry name" value="Glyco_hydro_2_N"/>
    <property type="match status" value="1"/>
</dbReference>
<evidence type="ECO:0000259" key="7">
    <source>
        <dbReference type="Pfam" id="PF16355"/>
    </source>
</evidence>
<dbReference type="InterPro" id="IPR017853">
    <property type="entry name" value="GH"/>
</dbReference>
<gene>
    <name evidence="9" type="ORF">IFO69_09610</name>
</gene>
<dbReference type="SUPFAM" id="SSF51445">
    <property type="entry name" value="(Trans)glycosidases"/>
    <property type="match status" value="1"/>
</dbReference>
<evidence type="ECO:0000259" key="4">
    <source>
        <dbReference type="Pfam" id="PF00703"/>
    </source>
</evidence>
<evidence type="ECO:0000259" key="5">
    <source>
        <dbReference type="Pfam" id="PF02836"/>
    </source>
</evidence>
<protein>
    <submittedName>
        <fullName evidence="9">DUF4982 domain-containing protein</fullName>
    </submittedName>
</protein>
<dbReference type="RefSeq" id="WP_192009895.1">
    <property type="nucleotide sequence ID" value="NZ_JACYTQ010000003.1"/>
</dbReference>
<dbReference type="Gene3D" id="3.20.20.80">
    <property type="entry name" value="Glycosidases"/>
    <property type="match status" value="1"/>
</dbReference>
<dbReference type="InterPro" id="IPR006102">
    <property type="entry name" value="Ig-like_GH2"/>
</dbReference>
<dbReference type="InterPro" id="IPR032311">
    <property type="entry name" value="DUF4982"/>
</dbReference>
<dbReference type="PANTHER" id="PTHR42732">
    <property type="entry name" value="BETA-GALACTOSIDASE"/>
    <property type="match status" value="1"/>
</dbReference>
<reference evidence="9 10" key="1">
    <citation type="submission" date="2020-09" db="EMBL/GenBank/DDBJ databases">
        <title>Echinicola sp. CAU 1574 isolated from sand of Sido Beach.</title>
        <authorList>
            <person name="Kim W."/>
        </authorList>
    </citation>
    <scope>NUCLEOTIDE SEQUENCE [LARGE SCALE GENOMIC DNA]</scope>
    <source>
        <strain evidence="9 10">CAU 1574</strain>
    </source>
</reference>
<dbReference type="Pfam" id="PF18565">
    <property type="entry name" value="Glyco_hydro2_C5"/>
    <property type="match status" value="1"/>
</dbReference>
<dbReference type="Pfam" id="PF00703">
    <property type="entry name" value="Glyco_hydro_2"/>
    <property type="match status" value="1"/>
</dbReference>
<feature type="domain" description="Glycoside hydrolase family 2" evidence="8">
    <location>
        <begin position="687"/>
        <end position="776"/>
    </location>
</feature>
<dbReference type="InterPro" id="IPR006103">
    <property type="entry name" value="Glyco_hydro_2_cat"/>
</dbReference>
<sequence>MFGQEQGKTLFNEHWQFIKADEITSLEDLRSTENLDWRAITLPHDWSVEGPFSPEWASGTGFLPGGVGWYKKQFDLIDWDNSKEYQLYFDGVYKNSEVWINGHYLGKRPNGFIAFYYEIGKYLNAEKNEVIVKVDHRQYADSRYYTGSGIYRNVYLITKEPVHFKTWGVFFSTPEINNDQALAKVEVEIINTFDRTSNVSIKARLLDGSSEVANSELVSFVPSKGKNHETLYMSVEQPNLWSPDSPQLYQLEVSLWTDGEQVDSYIDQVGFRSIRFDANEGFFLNGENMLIKGVCIHHDAGSFGAAVPKEVWAKRLETLKDLGCNAIRMSHYPHQDYLYDLCDEMGFLVQDEAFDEWERGKNKWIEGWNVGTPGNDGSYDAFAEWGHQDVKDMVLRSRNHPSIFMWSIGNEIDYPNDPYSHPVLDEGRNPQIYGRGYQKDNPAASQLGPLAEGLVAAVKTVDTSRPVTAALAGVTMSNHTSYPEALDIVGYNYQEYRYQEDHKAYPDRVIYGSENGDALEAWQAVTENKHIASQFLWTAFDFLGEARPWPVRSSGAGIIDMAGYPKPDFYFRKSLWNDTPMVYIGITNSEENVNHRRRIQDTWIGEKGQEKWVAVYANVEEVELMLNDRSLGKKKINYSSESMPGWSVPFEEGTLKAIAYNDDKQVASYALSSPGKIDHIEATICEGLKADEKDVVHLDIELKDKAGNRIISDDREIQIDLDGQLKLLGLESGDLSSHEDYQSKHRKTYHGRLRAYVRIDGEGGIKISTKGLKPIKVKMK</sequence>
<dbReference type="InterPro" id="IPR013783">
    <property type="entry name" value="Ig-like_fold"/>
</dbReference>
<dbReference type="InterPro" id="IPR051913">
    <property type="entry name" value="GH2_Domain-Containing"/>
</dbReference>
<feature type="domain" description="Glycoside hydrolase family 2 immunoglobulin-like beta-sandwich" evidence="4">
    <location>
        <begin position="171"/>
        <end position="272"/>
    </location>
</feature>
<evidence type="ECO:0000256" key="3">
    <source>
        <dbReference type="ARBA" id="ARBA00023295"/>
    </source>
</evidence>
<evidence type="ECO:0000259" key="8">
    <source>
        <dbReference type="Pfam" id="PF18565"/>
    </source>
</evidence>
<accession>A0ABR9AJJ4</accession>
<keyword evidence="10" id="KW-1185">Reference proteome</keyword>
<keyword evidence="2" id="KW-0378">Hydrolase</keyword>
<comment type="similarity">
    <text evidence="1">Belongs to the glycosyl hydrolase 2 family.</text>
</comment>
<dbReference type="SUPFAM" id="SSF49303">
    <property type="entry name" value="beta-Galactosidase/glucuronidase domain"/>
    <property type="match status" value="1"/>
</dbReference>
<evidence type="ECO:0000259" key="6">
    <source>
        <dbReference type="Pfam" id="PF02837"/>
    </source>
</evidence>
<dbReference type="InterPro" id="IPR040605">
    <property type="entry name" value="Glyco_hydro2_dom5"/>
</dbReference>
<dbReference type="InterPro" id="IPR008979">
    <property type="entry name" value="Galactose-bd-like_sf"/>
</dbReference>
<dbReference type="Proteomes" id="UP000647133">
    <property type="component" value="Unassembled WGS sequence"/>
</dbReference>
<dbReference type="PANTHER" id="PTHR42732:SF1">
    <property type="entry name" value="BETA-MANNOSIDASE"/>
    <property type="match status" value="1"/>
</dbReference>
<name>A0ABR9AJJ4_9BACT</name>
<evidence type="ECO:0000256" key="2">
    <source>
        <dbReference type="ARBA" id="ARBA00022801"/>
    </source>
</evidence>
<dbReference type="EMBL" id="JACYTQ010000003">
    <property type="protein sequence ID" value="MBD8489000.1"/>
    <property type="molecule type" value="Genomic_DNA"/>
</dbReference>
<feature type="domain" description="DUF4982" evidence="7">
    <location>
        <begin position="608"/>
        <end position="667"/>
    </location>
</feature>
<comment type="caution">
    <text evidence="9">The sequence shown here is derived from an EMBL/GenBank/DDBJ whole genome shotgun (WGS) entry which is preliminary data.</text>
</comment>
<dbReference type="SUPFAM" id="SSF49785">
    <property type="entry name" value="Galactose-binding domain-like"/>
    <property type="match status" value="1"/>
</dbReference>
<dbReference type="Pfam" id="PF02836">
    <property type="entry name" value="Glyco_hydro_2_C"/>
    <property type="match status" value="1"/>
</dbReference>
<evidence type="ECO:0000313" key="9">
    <source>
        <dbReference type="EMBL" id="MBD8489000.1"/>
    </source>
</evidence>
<feature type="domain" description="Glycosyl hydrolases family 2 sugar binding" evidence="6">
    <location>
        <begin position="66"/>
        <end position="159"/>
    </location>
</feature>
<dbReference type="InterPro" id="IPR006104">
    <property type="entry name" value="Glyco_hydro_2_N"/>
</dbReference>
<dbReference type="Gene3D" id="2.60.120.260">
    <property type="entry name" value="Galactose-binding domain-like"/>
    <property type="match status" value="1"/>
</dbReference>